<dbReference type="PANTHER" id="PTHR40265">
    <property type="entry name" value="BLL2707 PROTEIN"/>
    <property type="match status" value="1"/>
</dbReference>
<evidence type="ECO:0000259" key="1">
    <source>
        <dbReference type="Pfam" id="PF13468"/>
    </source>
</evidence>
<organism evidence="2 3">
    <name type="scientific">Staphylococcus simulans UMC-CNS-990</name>
    <dbReference type="NCBI Taxonomy" id="1405498"/>
    <lineage>
        <taxon>Bacteria</taxon>
        <taxon>Bacillati</taxon>
        <taxon>Bacillota</taxon>
        <taxon>Bacilli</taxon>
        <taxon>Bacillales</taxon>
        <taxon>Staphylococcaceae</taxon>
        <taxon>Staphylococcus</taxon>
    </lineage>
</organism>
<gene>
    <name evidence="2" type="ORF">SSIM_02045</name>
</gene>
<reference evidence="2 3" key="1">
    <citation type="journal article" date="2013" name="Genome Announc.">
        <title>Draft Genome Sequence of Staphylococcus simulans UMC-CNS-990, Isolated from a Case of Chronic Bovine Mastitis.</title>
        <authorList>
            <person name="Calcutt M.J."/>
            <person name="Foecking M.F."/>
            <person name="Hsieh H.Y."/>
            <person name="Perry J."/>
            <person name="Stewart G.C."/>
            <person name="Middleton J.R."/>
        </authorList>
    </citation>
    <scope>NUCLEOTIDE SEQUENCE [LARGE SCALE GENOMIC DNA]</scope>
    <source>
        <strain evidence="2 3">UMC-CNS-990</strain>
    </source>
</reference>
<accession>A0ABP2YW25</accession>
<dbReference type="Proteomes" id="UP000017131">
    <property type="component" value="Unassembled WGS sequence"/>
</dbReference>
<sequence>MVQLKFDHIIHYIKHIDEFEYPGEVMKLSPGGLHNRYGTYNKLVYTDLAYIEIIGVNDEEKLKKVIKSNEGRVSFVAKIVQDNFEQGFKAIALRTNDLDKLKDEFEAKGLDVVGPIEMGRENKKGEQTSWRLLYLNQPDAKLKPPFFIEWNKSEEERVEALENRFQPQFKIKAIEIQTTQQALVVNQWRDWFGMEVVSENEEITTLKLPDEAIEYRIQSGRKDKYAIVIQDTTAETPYHIVTRGGAYHFEP</sequence>
<name>A0ABP2YW25_STASI</name>
<dbReference type="Gene3D" id="2.60.40.4320">
    <property type="match status" value="1"/>
</dbReference>
<dbReference type="InterPro" id="IPR025870">
    <property type="entry name" value="Glyoxalase-like_dom"/>
</dbReference>
<dbReference type="Gene3D" id="3.10.180.10">
    <property type="entry name" value="2,3-Dihydroxybiphenyl 1,2-Dioxygenase, domain 1"/>
    <property type="match status" value="1"/>
</dbReference>
<dbReference type="EMBL" id="AXDY01000002">
    <property type="protein sequence ID" value="ERS94252.1"/>
    <property type="molecule type" value="Genomic_DNA"/>
</dbReference>
<dbReference type="RefSeq" id="WP_023014983.1">
    <property type="nucleotide sequence ID" value="NZ_AXDY01000002.1"/>
</dbReference>
<evidence type="ECO:0000313" key="3">
    <source>
        <dbReference type="Proteomes" id="UP000017131"/>
    </source>
</evidence>
<evidence type="ECO:0000313" key="2">
    <source>
        <dbReference type="EMBL" id="ERS94252.1"/>
    </source>
</evidence>
<keyword evidence="3" id="KW-1185">Reference proteome</keyword>
<dbReference type="SUPFAM" id="SSF54593">
    <property type="entry name" value="Glyoxalase/Bleomycin resistance protein/Dihydroxybiphenyl dioxygenase"/>
    <property type="match status" value="1"/>
</dbReference>
<feature type="domain" description="Glyoxalase-like" evidence="1">
    <location>
        <begin position="6"/>
        <end position="192"/>
    </location>
</feature>
<dbReference type="PANTHER" id="PTHR40265:SF1">
    <property type="entry name" value="GLYOXALASE-LIKE DOMAIN-CONTAINING PROTEIN"/>
    <property type="match status" value="1"/>
</dbReference>
<dbReference type="InterPro" id="IPR029068">
    <property type="entry name" value="Glyas_Bleomycin-R_OHBP_Dase"/>
</dbReference>
<dbReference type="Pfam" id="PF13468">
    <property type="entry name" value="Glyoxalase_3"/>
    <property type="match status" value="1"/>
</dbReference>
<proteinExistence type="predicted"/>
<comment type="caution">
    <text evidence="2">The sequence shown here is derived from an EMBL/GenBank/DDBJ whole genome shotgun (WGS) entry which is preliminary data.</text>
</comment>
<protein>
    <submittedName>
        <fullName evidence="2">Sulfurtransferase</fullName>
    </submittedName>
</protein>